<organism evidence="1 2">
    <name type="scientific">Halorubrum trueperi</name>
    <dbReference type="NCBI Taxonomy" id="2004704"/>
    <lineage>
        <taxon>Archaea</taxon>
        <taxon>Methanobacteriati</taxon>
        <taxon>Methanobacteriota</taxon>
        <taxon>Stenosarchaea group</taxon>
        <taxon>Halobacteria</taxon>
        <taxon>Halobacteriales</taxon>
        <taxon>Haloferacaceae</taxon>
        <taxon>Halorubrum</taxon>
    </lineage>
</organism>
<dbReference type="EMBL" id="JBHSXI010000015">
    <property type="protein sequence ID" value="MFC6889982.1"/>
    <property type="molecule type" value="Genomic_DNA"/>
</dbReference>
<proteinExistence type="predicted"/>
<dbReference type="Proteomes" id="UP001596333">
    <property type="component" value="Unassembled WGS sequence"/>
</dbReference>
<sequence length="185" mass="20437">MTDHLMRTGEEWIAVRTWSEAGGGTGLTVTDYGATLEVGILELDRDHVADRISHEALDAIDSHEAVGRPVEPFTALVRYAEDVADDLITAWETGADHVVRERLHEGLAGGSGRTAWSAFEDEASYLEAEQTVTQFIDEHVRNDVSDDVEATMQGICVEALYDAVVEHRDRQTPHMNYAAEVTLLD</sequence>
<protein>
    <submittedName>
        <fullName evidence="1">Uncharacterized protein</fullName>
    </submittedName>
</protein>
<evidence type="ECO:0000313" key="2">
    <source>
        <dbReference type="Proteomes" id="UP001596333"/>
    </source>
</evidence>
<gene>
    <name evidence="1" type="ORF">ACFQEY_13310</name>
</gene>
<name>A0ABD5UKN1_9EURY</name>
<keyword evidence="2" id="KW-1185">Reference proteome</keyword>
<dbReference type="RefSeq" id="WP_379769366.1">
    <property type="nucleotide sequence ID" value="NZ_JBHSXI010000015.1"/>
</dbReference>
<evidence type="ECO:0000313" key="1">
    <source>
        <dbReference type="EMBL" id="MFC6889982.1"/>
    </source>
</evidence>
<dbReference type="AlphaFoldDB" id="A0ABD5UKN1"/>
<accession>A0ABD5UKN1</accession>
<comment type="caution">
    <text evidence="1">The sequence shown here is derived from an EMBL/GenBank/DDBJ whole genome shotgun (WGS) entry which is preliminary data.</text>
</comment>
<reference evidence="1 2" key="1">
    <citation type="journal article" date="2019" name="Int. J. Syst. Evol. Microbiol.">
        <title>The Global Catalogue of Microorganisms (GCM) 10K type strain sequencing project: providing services to taxonomists for standard genome sequencing and annotation.</title>
        <authorList>
            <consortium name="The Broad Institute Genomics Platform"/>
            <consortium name="The Broad Institute Genome Sequencing Center for Infectious Disease"/>
            <person name="Wu L."/>
            <person name="Ma J."/>
        </authorList>
    </citation>
    <scope>NUCLEOTIDE SEQUENCE [LARGE SCALE GENOMIC DNA]</scope>
    <source>
        <strain evidence="1 2">Y73</strain>
    </source>
</reference>